<evidence type="ECO:0000313" key="2">
    <source>
        <dbReference type="EMBL" id="AFM23607.1"/>
    </source>
</evidence>
<dbReference type="InterPro" id="IPR011335">
    <property type="entry name" value="Restrct_endonuc-II-like"/>
</dbReference>
<dbReference type="InterPro" id="IPR007560">
    <property type="entry name" value="Restrct_endonuc_IV_Mrr"/>
</dbReference>
<accession>I4C216</accession>
<keyword evidence="3" id="KW-1185">Reference proteome</keyword>
<dbReference type="GO" id="GO:0009307">
    <property type="term" value="P:DNA restriction-modification system"/>
    <property type="evidence" value="ECO:0007669"/>
    <property type="project" value="InterPro"/>
</dbReference>
<dbReference type="RefSeq" id="WP_014808763.1">
    <property type="nucleotide sequence ID" value="NC_018025.1"/>
</dbReference>
<dbReference type="eggNOG" id="COG5635">
    <property type="taxonomic scope" value="Bacteria"/>
</dbReference>
<proteinExistence type="predicted"/>
<dbReference type="GO" id="GO:0003677">
    <property type="term" value="F:DNA binding"/>
    <property type="evidence" value="ECO:0007669"/>
    <property type="project" value="InterPro"/>
</dbReference>
<gene>
    <name evidence="2" type="ordered locus">Desti_0886</name>
</gene>
<dbReference type="Pfam" id="PF04471">
    <property type="entry name" value="Mrr_cat"/>
    <property type="match status" value="1"/>
</dbReference>
<feature type="domain" description="Restriction endonuclease type IV Mrr" evidence="1">
    <location>
        <begin position="49"/>
        <end position="125"/>
    </location>
</feature>
<name>I4C216_DESTA</name>
<evidence type="ECO:0000313" key="3">
    <source>
        <dbReference type="Proteomes" id="UP000006055"/>
    </source>
</evidence>
<reference evidence="3" key="1">
    <citation type="submission" date="2012-06" db="EMBL/GenBank/DDBJ databases">
        <title>Complete sequence of chromosome of Desulfomonile tiedjei DSM 6799.</title>
        <authorList>
            <person name="Lucas S."/>
            <person name="Copeland A."/>
            <person name="Lapidus A."/>
            <person name="Glavina del Rio T."/>
            <person name="Dalin E."/>
            <person name="Tice H."/>
            <person name="Bruce D."/>
            <person name="Goodwin L."/>
            <person name="Pitluck S."/>
            <person name="Peters L."/>
            <person name="Ovchinnikova G."/>
            <person name="Zeytun A."/>
            <person name="Lu M."/>
            <person name="Kyrpides N."/>
            <person name="Mavromatis K."/>
            <person name="Ivanova N."/>
            <person name="Brettin T."/>
            <person name="Detter J.C."/>
            <person name="Han C."/>
            <person name="Larimer F."/>
            <person name="Land M."/>
            <person name="Hauser L."/>
            <person name="Markowitz V."/>
            <person name="Cheng J.-F."/>
            <person name="Hugenholtz P."/>
            <person name="Woyke T."/>
            <person name="Wu D."/>
            <person name="Spring S."/>
            <person name="Schroeder M."/>
            <person name="Brambilla E."/>
            <person name="Klenk H.-P."/>
            <person name="Eisen J.A."/>
        </authorList>
    </citation>
    <scope>NUCLEOTIDE SEQUENCE [LARGE SCALE GENOMIC DNA]</scope>
    <source>
        <strain evidence="3">ATCC 49306 / DSM 6799 / DCB-1</strain>
    </source>
</reference>
<protein>
    <recommendedName>
        <fullName evidence="1">Restriction endonuclease type IV Mrr domain-containing protein</fullName>
    </recommendedName>
</protein>
<dbReference type="EMBL" id="CP003360">
    <property type="protein sequence ID" value="AFM23607.1"/>
    <property type="molecule type" value="Genomic_DNA"/>
</dbReference>
<dbReference type="HOGENOM" id="CLU_1515872_0_0_7"/>
<dbReference type="GO" id="GO:0004519">
    <property type="term" value="F:endonuclease activity"/>
    <property type="evidence" value="ECO:0007669"/>
    <property type="project" value="InterPro"/>
</dbReference>
<dbReference type="SUPFAM" id="SSF52980">
    <property type="entry name" value="Restriction endonuclease-like"/>
    <property type="match status" value="1"/>
</dbReference>
<organism evidence="2 3">
    <name type="scientific">Desulfomonile tiedjei (strain ATCC 49306 / DSM 6799 / DCB-1)</name>
    <dbReference type="NCBI Taxonomy" id="706587"/>
    <lineage>
        <taxon>Bacteria</taxon>
        <taxon>Pseudomonadati</taxon>
        <taxon>Thermodesulfobacteriota</taxon>
        <taxon>Desulfomonilia</taxon>
        <taxon>Desulfomonilales</taxon>
        <taxon>Desulfomonilaceae</taxon>
        <taxon>Desulfomonile</taxon>
    </lineage>
</organism>
<dbReference type="KEGG" id="dti:Desti_0886"/>
<dbReference type="Proteomes" id="UP000006055">
    <property type="component" value="Chromosome"/>
</dbReference>
<dbReference type="OrthoDB" id="9788090at2"/>
<dbReference type="AlphaFoldDB" id="I4C216"/>
<sequence>MKAVFFIDVEEYAAALAKTKTAQTNDEKKQSLEGLAKLLFEGIAFLRFKYSNLRTASAEIDLVFRYQGFKETTVFDELGSYFFVECRNWKDPVGAKHVRDFIGKMQSSRVKLGVLVAPEGVTGESDSADALREIRKAYDKYGLFVPVIAEEHLELIRKGENFYELLEYEIESIRFDFAYKN</sequence>
<evidence type="ECO:0000259" key="1">
    <source>
        <dbReference type="Pfam" id="PF04471"/>
    </source>
</evidence>